<dbReference type="SMART" id="SM00320">
    <property type="entry name" value="WD40"/>
    <property type="match status" value="4"/>
</dbReference>
<dbReference type="InterPro" id="IPR056512">
    <property type="entry name" value="LIN_N"/>
</dbReference>
<dbReference type="Gene3D" id="1.25.10.10">
    <property type="entry name" value="Leucine-rich Repeat Variant"/>
    <property type="match status" value="1"/>
</dbReference>
<dbReference type="SUPFAM" id="SSF48371">
    <property type="entry name" value="ARM repeat"/>
    <property type="match status" value="1"/>
</dbReference>
<dbReference type="InterPro" id="IPR036322">
    <property type="entry name" value="WD40_repeat_dom_sf"/>
</dbReference>
<name>A0AAP0BBD2_9ASPA</name>
<dbReference type="InterPro" id="IPR003613">
    <property type="entry name" value="Ubox_domain"/>
</dbReference>
<evidence type="ECO:0000256" key="2">
    <source>
        <dbReference type="ARBA" id="ARBA00004906"/>
    </source>
</evidence>
<protein>
    <recommendedName>
        <fullName evidence="3">RING-type E3 ubiquitin transferase</fullName>
        <ecNumber evidence="3">2.3.2.27</ecNumber>
    </recommendedName>
</protein>
<dbReference type="Pfam" id="PF00400">
    <property type="entry name" value="WD40"/>
    <property type="match status" value="3"/>
</dbReference>
<dbReference type="GO" id="GO:0016567">
    <property type="term" value="P:protein ubiquitination"/>
    <property type="evidence" value="ECO:0007669"/>
    <property type="project" value="InterPro"/>
</dbReference>
<evidence type="ECO:0000256" key="4">
    <source>
        <dbReference type="ARBA" id="ARBA00022574"/>
    </source>
</evidence>
<dbReference type="PANTHER" id="PTHR47446">
    <property type="entry name" value="RING-TYPE E3 UBIQUITIN TRANSFERASE"/>
    <property type="match status" value="1"/>
</dbReference>
<evidence type="ECO:0000256" key="6">
    <source>
        <dbReference type="ARBA" id="ARBA00022737"/>
    </source>
</evidence>
<comment type="caution">
    <text evidence="10">The sequence shown here is derived from an EMBL/GenBank/DDBJ whole genome shotgun (WGS) entry which is preliminary data.</text>
</comment>
<dbReference type="PROSITE" id="PS50082">
    <property type="entry name" value="WD_REPEATS_2"/>
    <property type="match status" value="3"/>
</dbReference>
<sequence>MHRKQKIPLEAKDLVRFLNSSIATFLQDRLLHRDRRLRHKEECAERLAAAAGNEVGYADQAVLANLDWGIDALEEAIATSNHETKLARLDHAERMLQVCAMLDPAGSTAGVPNSYLCAWAHLHLACLSRLRADGSPSRLAAMHALEMFDVEPFFTRIDFAPDLWEAMFLPHMASIVGWYTEARHRIVMDVIPDAADLSISTADLGEQLFNESVVTAIMPEQTAKLHELEMEYGESLDRSTRMYAKYYKGVLSQDTLEIPPLAGRKVMPALPPIAEPPMTPLHEVSLSIPDFVKFGPILPKSAGFPILKRDGGGFSCSRHYRIGTSPDPSLELNDLNDKMLKKDFSKENDGNSDSDDSVANVDYDLPTQKTLSPENMVLKADRGSVTKLNLPRQEQFVSGKNSSLDSPKTPSRVPFPKSVTFSKKEQPVHGTSNKTSNSSHKNSLSQLKATSPKFSPVKLQGKPEQGPMHISSHTTFSLPSFGRMLDESDDDMETHSHSNSSSGVRSSTSPITNGHSPAPSLHSESEEVNSKNNPSVEKVMQRTKSPKDFVCPITGHLFNDPVTLETGQTYERKAIQEWLKRGNTTCPITRQPLSSTILPKTNYVLKRLITTWMEQNPEIALEFSYMETPITSPTTIFSPEYLSESNTTVDLERPISLSRSTSTKIEKRSKRFTRGLSTSPRSVISQAASETVMNALKTYASCLCTSDELKECEAAVVNIARIWKESKANRGVQAYLCSPTLLNGFLEILSASTNREALRVSVYILSELVLADESVAETLSNVDSDFDCLSALLINGLAESAVLIYQLRPTFSQLFGHDLVQSLVQVIMSKGEGVDDFSCAIEPKDAAISLLEQLLSGGDENDRSVNAFSVISANGLPALIKCLDQMEGRASVVSILVSCMHADKCCRNLIAKRAELAPVLELFHAGNDNTRSVCIDFISDIVSLKRRTFCNQVLQIIKDEGAFSTMHSFLVYLQMAPIEQQPSVASLLLQLDLLVEPRKTSIYRDEAIDSIIEALKRKDFPLCQVIALETLSSLTGRLNTSGEPITETWLLKIAGVYQLNDILEDEEGAGISIDVMEANMEEETKAMSVWEKRIAFVLCNHERGAIFKALEECFMSKSMEITKSCLVVTTWLIFILKSLPDTGMRVIASQCFLDHFLVILESSNNMEEKVLVTLALKSLFSDPDLNKGLVAYAKRIYKPLRKLKRYSSLVAETLKEIMNLPSVDTSEVWSCVELFEIDSNSNGEVLSLCHLKGRLFSGHSDGTIKVWDVGKRGWQLVQEVHEHLKAVTCLHIPPSSDKLYSSSLDKTIRIWKTDPEIHRLLVYDMKEPVKCLTANASIVCFSSQGTGAKISNWSGVPKHVNFNKNVKCVAMTNESVYCGCTGYSIQEVDMKKYTSSIFYSGTRKLLGKQTIHALCIQDGILFAGGSSVDGIAGKAFSLSTKTTIGSFTTPSDIYSIIAADDFIFTGTKSGSIEVWIKDRLIRVGCLKVGTAGHTKVTSLASDSEGEMLFSGSSDGKIQAWALD</sequence>
<feature type="repeat" description="WD" evidence="7">
    <location>
        <begin position="1280"/>
        <end position="1312"/>
    </location>
</feature>
<evidence type="ECO:0000313" key="11">
    <source>
        <dbReference type="Proteomes" id="UP001418222"/>
    </source>
</evidence>
<dbReference type="CDD" id="cd16664">
    <property type="entry name" value="RING-Ubox_PUB"/>
    <property type="match status" value="1"/>
</dbReference>
<feature type="region of interest" description="Disordered" evidence="8">
    <location>
        <begin position="382"/>
        <end position="543"/>
    </location>
</feature>
<dbReference type="InterPro" id="IPR055566">
    <property type="entry name" value="ARM_LIN"/>
</dbReference>
<dbReference type="EMBL" id="JBBWWQ010000012">
    <property type="protein sequence ID" value="KAK8934979.1"/>
    <property type="molecule type" value="Genomic_DNA"/>
</dbReference>
<evidence type="ECO:0000256" key="3">
    <source>
        <dbReference type="ARBA" id="ARBA00012483"/>
    </source>
</evidence>
<feature type="repeat" description="WD" evidence="7">
    <location>
        <begin position="1496"/>
        <end position="1523"/>
    </location>
</feature>
<evidence type="ECO:0000259" key="9">
    <source>
        <dbReference type="PROSITE" id="PS51698"/>
    </source>
</evidence>
<dbReference type="InterPro" id="IPR052858">
    <property type="entry name" value="E3_ubiquitin-ligase_LIN"/>
</dbReference>
<keyword evidence="11" id="KW-1185">Reference proteome</keyword>
<reference evidence="10 11" key="1">
    <citation type="journal article" date="2022" name="Nat. Plants">
        <title>Genomes of leafy and leafless Platanthera orchids illuminate the evolution of mycoheterotrophy.</title>
        <authorList>
            <person name="Li M.H."/>
            <person name="Liu K.W."/>
            <person name="Li Z."/>
            <person name="Lu H.C."/>
            <person name="Ye Q.L."/>
            <person name="Zhang D."/>
            <person name="Wang J.Y."/>
            <person name="Li Y.F."/>
            <person name="Zhong Z.M."/>
            <person name="Liu X."/>
            <person name="Yu X."/>
            <person name="Liu D.K."/>
            <person name="Tu X.D."/>
            <person name="Liu B."/>
            <person name="Hao Y."/>
            <person name="Liao X.Y."/>
            <person name="Jiang Y.T."/>
            <person name="Sun W.H."/>
            <person name="Chen J."/>
            <person name="Chen Y.Q."/>
            <person name="Ai Y."/>
            <person name="Zhai J.W."/>
            <person name="Wu S.S."/>
            <person name="Zhou Z."/>
            <person name="Hsiao Y.Y."/>
            <person name="Wu W.L."/>
            <person name="Chen Y.Y."/>
            <person name="Lin Y.F."/>
            <person name="Hsu J.L."/>
            <person name="Li C.Y."/>
            <person name="Wang Z.W."/>
            <person name="Zhao X."/>
            <person name="Zhong W.Y."/>
            <person name="Ma X.K."/>
            <person name="Ma L."/>
            <person name="Huang J."/>
            <person name="Chen G.Z."/>
            <person name="Huang M.Z."/>
            <person name="Huang L."/>
            <person name="Peng D.H."/>
            <person name="Luo Y.B."/>
            <person name="Zou S.Q."/>
            <person name="Chen S.P."/>
            <person name="Lan S."/>
            <person name="Tsai W.C."/>
            <person name="Van de Peer Y."/>
            <person name="Liu Z.J."/>
        </authorList>
    </citation>
    <scope>NUCLEOTIDE SEQUENCE [LARGE SCALE GENOMIC DNA]</scope>
    <source>
        <strain evidence="10">Lor287</strain>
    </source>
</reference>
<dbReference type="InterPro" id="IPR001680">
    <property type="entry name" value="WD40_rpt"/>
</dbReference>
<evidence type="ECO:0000256" key="5">
    <source>
        <dbReference type="ARBA" id="ARBA00022679"/>
    </source>
</evidence>
<dbReference type="Pfam" id="PF23568">
    <property type="entry name" value="ARM_LIN"/>
    <property type="match status" value="1"/>
</dbReference>
<dbReference type="Pfam" id="PF04564">
    <property type="entry name" value="U-box"/>
    <property type="match status" value="1"/>
</dbReference>
<dbReference type="PRINTS" id="PR00320">
    <property type="entry name" value="GPROTEINBRPT"/>
</dbReference>
<accession>A0AAP0BBD2</accession>
<dbReference type="SMART" id="SM00504">
    <property type="entry name" value="Ubox"/>
    <property type="match status" value="1"/>
</dbReference>
<comment type="pathway">
    <text evidence="2">Protein modification; protein ubiquitination.</text>
</comment>
<dbReference type="Gene3D" id="2.130.10.10">
    <property type="entry name" value="YVTN repeat-like/Quinoprotein amine dehydrogenase"/>
    <property type="match status" value="2"/>
</dbReference>
<keyword evidence="6" id="KW-0677">Repeat</keyword>
<dbReference type="InterPro" id="IPR015943">
    <property type="entry name" value="WD40/YVTN_repeat-like_dom_sf"/>
</dbReference>
<feature type="compositionally biased region" description="Low complexity" evidence="8">
    <location>
        <begin position="431"/>
        <end position="448"/>
    </location>
</feature>
<keyword evidence="5" id="KW-0808">Transferase</keyword>
<dbReference type="SUPFAM" id="SSF57850">
    <property type="entry name" value="RING/U-box"/>
    <property type="match status" value="1"/>
</dbReference>
<dbReference type="GO" id="GO:0061630">
    <property type="term" value="F:ubiquitin protein ligase activity"/>
    <property type="evidence" value="ECO:0007669"/>
    <property type="project" value="UniProtKB-EC"/>
</dbReference>
<dbReference type="PROSITE" id="PS50294">
    <property type="entry name" value="WD_REPEATS_REGION"/>
    <property type="match status" value="2"/>
</dbReference>
<feature type="compositionally biased region" description="Polar residues" evidence="8">
    <location>
        <begin position="395"/>
        <end position="409"/>
    </location>
</feature>
<dbReference type="InterPro" id="IPR020472">
    <property type="entry name" value="WD40_PAC1"/>
</dbReference>
<dbReference type="PANTHER" id="PTHR47446:SF3">
    <property type="entry name" value="RING-TYPE E3 UBIQUITIN TRANSFERASE"/>
    <property type="match status" value="1"/>
</dbReference>
<evidence type="ECO:0000256" key="8">
    <source>
        <dbReference type="SAM" id="MobiDB-lite"/>
    </source>
</evidence>
<dbReference type="InterPro" id="IPR016024">
    <property type="entry name" value="ARM-type_fold"/>
</dbReference>
<feature type="compositionally biased region" description="Low complexity" evidence="8">
    <location>
        <begin position="497"/>
        <end position="509"/>
    </location>
</feature>
<dbReference type="EC" id="2.3.2.27" evidence="3"/>
<dbReference type="Proteomes" id="UP001418222">
    <property type="component" value="Unassembled WGS sequence"/>
</dbReference>
<dbReference type="InterPro" id="IPR056514">
    <property type="entry name" value="ARM_LIN_2nd"/>
</dbReference>
<gene>
    <name evidence="10" type="primary">CERBERUS</name>
    <name evidence="10" type="ORF">KSP39_PZI015074</name>
</gene>
<dbReference type="Pfam" id="PF23654">
    <property type="entry name" value="ARM_LIN_2nd"/>
    <property type="match status" value="1"/>
</dbReference>
<dbReference type="SUPFAM" id="SSF50978">
    <property type="entry name" value="WD40 repeat-like"/>
    <property type="match status" value="1"/>
</dbReference>
<dbReference type="Pfam" id="PF23628">
    <property type="entry name" value="ARM_LIN_C"/>
    <property type="match status" value="1"/>
</dbReference>
<feature type="domain" description="U-box" evidence="9">
    <location>
        <begin position="544"/>
        <end position="619"/>
    </location>
</feature>
<dbReference type="PROSITE" id="PS51698">
    <property type="entry name" value="U_BOX"/>
    <property type="match status" value="1"/>
</dbReference>
<evidence type="ECO:0000313" key="10">
    <source>
        <dbReference type="EMBL" id="KAK8934979.1"/>
    </source>
</evidence>
<keyword evidence="4 7" id="KW-0853">WD repeat</keyword>
<feature type="repeat" description="WD" evidence="7">
    <location>
        <begin position="1255"/>
        <end position="1269"/>
    </location>
</feature>
<organism evidence="10 11">
    <name type="scientific">Platanthera zijinensis</name>
    <dbReference type="NCBI Taxonomy" id="2320716"/>
    <lineage>
        <taxon>Eukaryota</taxon>
        <taxon>Viridiplantae</taxon>
        <taxon>Streptophyta</taxon>
        <taxon>Embryophyta</taxon>
        <taxon>Tracheophyta</taxon>
        <taxon>Spermatophyta</taxon>
        <taxon>Magnoliopsida</taxon>
        <taxon>Liliopsida</taxon>
        <taxon>Asparagales</taxon>
        <taxon>Orchidaceae</taxon>
        <taxon>Orchidoideae</taxon>
        <taxon>Orchideae</taxon>
        <taxon>Orchidinae</taxon>
        <taxon>Platanthera</taxon>
    </lineage>
</organism>
<dbReference type="InterPro" id="IPR045210">
    <property type="entry name" value="RING-Ubox_PUB"/>
</dbReference>
<evidence type="ECO:0000256" key="1">
    <source>
        <dbReference type="ARBA" id="ARBA00000900"/>
    </source>
</evidence>
<dbReference type="InterPro" id="IPR013083">
    <property type="entry name" value="Znf_RING/FYVE/PHD"/>
</dbReference>
<comment type="catalytic activity">
    <reaction evidence="1">
        <text>S-ubiquitinyl-[E2 ubiquitin-conjugating enzyme]-L-cysteine + [acceptor protein]-L-lysine = [E2 ubiquitin-conjugating enzyme]-L-cysteine + N(6)-ubiquitinyl-[acceptor protein]-L-lysine.</text>
        <dbReference type="EC" id="2.3.2.27"/>
    </reaction>
</comment>
<proteinExistence type="predicted"/>
<evidence type="ECO:0000256" key="7">
    <source>
        <dbReference type="PROSITE-ProRule" id="PRU00221"/>
    </source>
</evidence>
<dbReference type="Gene3D" id="3.30.40.10">
    <property type="entry name" value="Zinc/RING finger domain, C3HC4 (zinc finger)"/>
    <property type="match status" value="1"/>
</dbReference>
<dbReference type="InterPro" id="IPR011989">
    <property type="entry name" value="ARM-like"/>
</dbReference>